<evidence type="ECO:0000256" key="5">
    <source>
        <dbReference type="RuleBase" id="RU004404"/>
    </source>
</evidence>
<dbReference type="Pfam" id="PF11818">
    <property type="entry name" value="DUF3340"/>
    <property type="match status" value="1"/>
</dbReference>
<keyword evidence="2 5" id="KW-0645">Protease</keyword>
<dbReference type="InterPro" id="IPR020992">
    <property type="entry name" value="Tail_Prtase_C"/>
</dbReference>
<evidence type="ECO:0000313" key="8">
    <source>
        <dbReference type="Proteomes" id="UP000051027"/>
    </source>
</evidence>
<dbReference type="GO" id="GO:0006508">
    <property type="term" value="P:proteolysis"/>
    <property type="evidence" value="ECO:0007669"/>
    <property type="project" value="UniProtKB-KW"/>
</dbReference>
<feature type="domain" description="PDZ" evidence="6">
    <location>
        <begin position="251"/>
        <end position="324"/>
    </location>
</feature>
<dbReference type="PROSITE" id="PS50106">
    <property type="entry name" value="PDZ"/>
    <property type="match status" value="1"/>
</dbReference>
<dbReference type="STRING" id="1655612.ABS10_02845"/>
<dbReference type="Gene3D" id="2.30.42.10">
    <property type="match status" value="1"/>
</dbReference>
<dbReference type="CDD" id="cd07560">
    <property type="entry name" value="Peptidase_S41_CPP"/>
    <property type="match status" value="1"/>
</dbReference>
<dbReference type="GO" id="GO:0007165">
    <property type="term" value="P:signal transduction"/>
    <property type="evidence" value="ECO:0007669"/>
    <property type="project" value="TreeGrafter"/>
</dbReference>
<dbReference type="InterPro" id="IPR036034">
    <property type="entry name" value="PDZ_sf"/>
</dbReference>
<dbReference type="Proteomes" id="UP000051027">
    <property type="component" value="Unassembled WGS sequence"/>
</dbReference>
<comment type="similarity">
    <text evidence="1 5">Belongs to the peptidase S41A family.</text>
</comment>
<organism evidence="7 8">
    <name type="scientific">SAR86 cluster bacterium BACL1 MAG-120820-bin45</name>
    <dbReference type="NCBI Taxonomy" id="1655612"/>
    <lineage>
        <taxon>Bacteria</taxon>
        <taxon>Pseudomonadati</taxon>
        <taxon>Pseudomonadota</taxon>
        <taxon>Gammaproteobacteria</taxon>
        <taxon>SAR86 cluster</taxon>
    </lineage>
</organism>
<dbReference type="GO" id="GO:0004175">
    <property type="term" value="F:endopeptidase activity"/>
    <property type="evidence" value="ECO:0007669"/>
    <property type="project" value="TreeGrafter"/>
</dbReference>
<dbReference type="EMBL" id="LICS01000004">
    <property type="protein sequence ID" value="KRO96263.1"/>
    <property type="molecule type" value="Genomic_DNA"/>
</dbReference>
<dbReference type="PANTHER" id="PTHR32060">
    <property type="entry name" value="TAIL-SPECIFIC PROTEASE"/>
    <property type="match status" value="1"/>
</dbReference>
<protein>
    <submittedName>
        <fullName evidence="7">Peptidase</fullName>
    </submittedName>
</protein>
<accession>A0A0R2U9V5</accession>
<evidence type="ECO:0000259" key="6">
    <source>
        <dbReference type="PROSITE" id="PS50106"/>
    </source>
</evidence>
<dbReference type="Pfam" id="PF03572">
    <property type="entry name" value="Peptidase_S41"/>
    <property type="match status" value="1"/>
</dbReference>
<reference evidence="7 8" key="1">
    <citation type="submission" date="2015-10" db="EMBL/GenBank/DDBJ databases">
        <title>Metagenome-Assembled Genomes uncover a global brackish microbiome.</title>
        <authorList>
            <person name="Hugerth L.W."/>
            <person name="Larsson J."/>
            <person name="Alneberg J."/>
            <person name="Lindh M.V."/>
            <person name="Legrand C."/>
            <person name="Pinhassi J."/>
            <person name="Andersson A.F."/>
        </authorList>
    </citation>
    <scope>NUCLEOTIDE SEQUENCE [LARGE SCALE GENOMIC DNA]</scope>
    <source>
        <strain evidence="7">BACL1 MAG-120820-bin45</strain>
    </source>
</reference>
<evidence type="ECO:0000256" key="4">
    <source>
        <dbReference type="ARBA" id="ARBA00022825"/>
    </source>
</evidence>
<dbReference type="CDD" id="cd06782">
    <property type="entry name" value="cpPDZ_CPP-like"/>
    <property type="match status" value="1"/>
</dbReference>
<dbReference type="SUPFAM" id="SSF52096">
    <property type="entry name" value="ClpP/crotonase"/>
    <property type="match status" value="1"/>
</dbReference>
<sequence length="711" mass="81454">MGLSSQSRIQCHEIYSYKYFKLTILSTHLKITLLILSIFCVEAAQAEVNIKPSDGKDLLAKEIYQKITSEHFFKGQKFIALNVKLGQALREQLDPQKIYFTKNEIARFERDFQSSSSEVELEASYRLINLYFNRLIEATDYQVKEIEKGNFNFNEEDHILLDDELREWQGSKFQLRKIWQKLAKNDVLTSMLADKTETEAMEQIAKRYKNRLRRISQRNEEDVFSIVINSLIGLFDPHSSYFSPKSAEDFEMTMSLKLEGIGALLTTEDDYPIIVSVVPGGPADKSGKISPDDKIVRIKQIEGTHPEPVDVVGWRIDEVVQLIRGEAGTELELEIIPAKTEDDSDRKWVLLTREEVKLEEQAAKSTIVEIVHNESVMKIGIIDLPAFYIDFNAWREKDPSFRSSSRDVEDILNQFNAENVDGVIVDLRGNSGGSLYEANKLTGLFVSAGATLQVKERNGKVRPWGDARAKQVWKKPMAVMVDRYSASASEIFAGAIQDYQRGLIIGHQTFGKGTVQQLDDLTSGQLKLTESKFYRVTGSGMQNKGVQPDINLPATWDLTETGESSLEFSLPWDQIKPVRFKKFKFNKELMSQLRFSHLQRLDSSPDLQYLLDIRKRYDEQQEKTSLSINISTRQAEKFERQQWALKIENKRRAAKGLEAFKSYDALKKFNEEQEETEIDIDIQTDYLLHEGTLILSDYIYLNSDSLLSEAA</sequence>
<proteinExistence type="inferred from homology"/>
<dbReference type="InterPro" id="IPR040573">
    <property type="entry name" value="TSP_N"/>
</dbReference>
<dbReference type="FunFam" id="3.90.226.10:FF:000090">
    <property type="entry name" value="Tail-specific protease"/>
    <property type="match status" value="1"/>
</dbReference>
<dbReference type="AlphaFoldDB" id="A0A0R2U9V5"/>
<name>A0A0R2U9V5_9GAMM</name>
<dbReference type="SMART" id="SM00228">
    <property type="entry name" value="PDZ"/>
    <property type="match status" value="1"/>
</dbReference>
<dbReference type="Pfam" id="PF17804">
    <property type="entry name" value="TSP_NTD"/>
    <property type="match status" value="1"/>
</dbReference>
<evidence type="ECO:0000256" key="3">
    <source>
        <dbReference type="ARBA" id="ARBA00022801"/>
    </source>
</evidence>
<dbReference type="GO" id="GO:0030288">
    <property type="term" value="C:outer membrane-bounded periplasmic space"/>
    <property type="evidence" value="ECO:0007669"/>
    <property type="project" value="TreeGrafter"/>
</dbReference>
<dbReference type="NCBIfam" id="TIGR00225">
    <property type="entry name" value="prc"/>
    <property type="match status" value="1"/>
</dbReference>
<dbReference type="SMART" id="SM00245">
    <property type="entry name" value="TSPc"/>
    <property type="match status" value="1"/>
</dbReference>
<dbReference type="SUPFAM" id="SSF50156">
    <property type="entry name" value="PDZ domain-like"/>
    <property type="match status" value="1"/>
</dbReference>
<evidence type="ECO:0000256" key="2">
    <source>
        <dbReference type="ARBA" id="ARBA00022670"/>
    </source>
</evidence>
<keyword evidence="4 5" id="KW-0720">Serine protease</keyword>
<evidence type="ECO:0000313" key="7">
    <source>
        <dbReference type="EMBL" id="KRO96263.1"/>
    </source>
</evidence>
<gene>
    <name evidence="7" type="ORF">ABS10_02845</name>
</gene>
<dbReference type="InterPro" id="IPR029045">
    <property type="entry name" value="ClpP/crotonase-like_dom_sf"/>
</dbReference>
<dbReference type="Gene3D" id="3.90.226.10">
    <property type="entry name" value="2-enoyl-CoA Hydratase, Chain A, domain 1"/>
    <property type="match status" value="1"/>
</dbReference>
<dbReference type="InterPro" id="IPR001478">
    <property type="entry name" value="PDZ"/>
</dbReference>
<dbReference type="PANTHER" id="PTHR32060:SF22">
    <property type="entry name" value="CARBOXYL-TERMINAL-PROCESSING PEPTIDASE 3, CHLOROPLASTIC"/>
    <property type="match status" value="1"/>
</dbReference>
<keyword evidence="3 5" id="KW-0378">Hydrolase</keyword>
<dbReference type="GO" id="GO:0008236">
    <property type="term" value="F:serine-type peptidase activity"/>
    <property type="evidence" value="ECO:0007669"/>
    <property type="project" value="UniProtKB-KW"/>
</dbReference>
<dbReference type="InterPro" id="IPR004447">
    <property type="entry name" value="Peptidase_S41A"/>
</dbReference>
<dbReference type="Pfam" id="PF00595">
    <property type="entry name" value="PDZ"/>
    <property type="match status" value="1"/>
</dbReference>
<comment type="caution">
    <text evidence="7">The sequence shown here is derived from an EMBL/GenBank/DDBJ whole genome shotgun (WGS) entry which is preliminary data.</text>
</comment>
<evidence type="ECO:0000256" key="1">
    <source>
        <dbReference type="ARBA" id="ARBA00009179"/>
    </source>
</evidence>
<dbReference type="InterPro" id="IPR005151">
    <property type="entry name" value="Tail-specific_protease"/>
</dbReference>